<feature type="compositionally biased region" description="Low complexity" evidence="1">
    <location>
        <begin position="69"/>
        <end position="82"/>
    </location>
</feature>
<name>S3CL80_GLAL2</name>
<evidence type="ECO:0000259" key="2">
    <source>
        <dbReference type="PROSITE" id="PS50191"/>
    </source>
</evidence>
<dbReference type="RefSeq" id="XP_008087298.1">
    <property type="nucleotide sequence ID" value="XM_008089107.1"/>
</dbReference>
<dbReference type="AlphaFoldDB" id="S3CL80"/>
<dbReference type="InterPro" id="IPR036865">
    <property type="entry name" value="CRAL-TRIO_dom_sf"/>
</dbReference>
<dbReference type="OrthoDB" id="43460at2759"/>
<dbReference type="SMART" id="SM00516">
    <property type="entry name" value="SEC14"/>
    <property type="match status" value="1"/>
</dbReference>
<reference evidence="3 4" key="1">
    <citation type="journal article" date="2013" name="BMC Genomics">
        <title>Genomics-driven discovery of the pneumocandin biosynthetic gene cluster in the fungus Glarea lozoyensis.</title>
        <authorList>
            <person name="Chen L."/>
            <person name="Yue Q."/>
            <person name="Zhang X."/>
            <person name="Xiang M."/>
            <person name="Wang C."/>
            <person name="Li S."/>
            <person name="Che Y."/>
            <person name="Ortiz-Lopez F.J."/>
            <person name="Bills G.F."/>
            <person name="Liu X."/>
            <person name="An Z."/>
        </authorList>
    </citation>
    <scope>NUCLEOTIDE SEQUENCE [LARGE SCALE GENOMIC DNA]</scope>
    <source>
        <strain evidence="4">ATCC 20868 / MF5171</strain>
    </source>
</reference>
<proteinExistence type="predicted"/>
<dbReference type="eggNOG" id="KOG1470">
    <property type="taxonomic scope" value="Eukaryota"/>
</dbReference>
<organism evidence="3 4">
    <name type="scientific">Glarea lozoyensis (strain ATCC 20868 / MF5171)</name>
    <dbReference type="NCBI Taxonomy" id="1116229"/>
    <lineage>
        <taxon>Eukaryota</taxon>
        <taxon>Fungi</taxon>
        <taxon>Dikarya</taxon>
        <taxon>Ascomycota</taxon>
        <taxon>Pezizomycotina</taxon>
        <taxon>Leotiomycetes</taxon>
        <taxon>Helotiales</taxon>
        <taxon>Helotiaceae</taxon>
        <taxon>Glarea</taxon>
    </lineage>
</organism>
<evidence type="ECO:0000313" key="3">
    <source>
        <dbReference type="EMBL" id="EPE25979.1"/>
    </source>
</evidence>
<dbReference type="PANTHER" id="PTHR46590">
    <property type="entry name" value="PHOSPHATIDYLINOSITOL TRANSFER PROTEIN CSR1-RELATED"/>
    <property type="match status" value="1"/>
</dbReference>
<accession>S3CL80</accession>
<dbReference type="STRING" id="1116229.S3CL80"/>
<dbReference type="InterPro" id="IPR036273">
    <property type="entry name" value="CRAL/TRIO_N_dom_sf"/>
</dbReference>
<evidence type="ECO:0000313" key="4">
    <source>
        <dbReference type="Proteomes" id="UP000016922"/>
    </source>
</evidence>
<dbReference type="Pfam" id="PF03765">
    <property type="entry name" value="CRAL_TRIO_N"/>
    <property type="match status" value="1"/>
</dbReference>
<dbReference type="InterPro" id="IPR011074">
    <property type="entry name" value="CRAL/TRIO_N_dom"/>
</dbReference>
<feature type="region of interest" description="Disordered" evidence="1">
    <location>
        <begin position="217"/>
        <end position="272"/>
    </location>
</feature>
<feature type="region of interest" description="Disordered" evidence="1">
    <location>
        <begin position="36"/>
        <end position="82"/>
    </location>
</feature>
<dbReference type="SUPFAM" id="SSF52087">
    <property type="entry name" value="CRAL/TRIO domain"/>
    <property type="match status" value="1"/>
</dbReference>
<dbReference type="CDD" id="cd00170">
    <property type="entry name" value="SEC14"/>
    <property type="match status" value="1"/>
</dbReference>
<dbReference type="OMA" id="ISTMRWR"/>
<gene>
    <name evidence="3" type="ORF">GLAREA_01891</name>
</gene>
<dbReference type="EMBL" id="KE145371">
    <property type="protein sequence ID" value="EPE25979.1"/>
    <property type="molecule type" value="Genomic_DNA"/>
</dbReference>
<evidence type="ECO:0000256" key="1">
    <source>
        <dbReference type="SAM" id="MobiDB-lite"/>
    </source>
</evidence>
<dbReference type="InterPro" id="IPR052432">
    <property type="entry name" value="PITP/CRAL-TRIO"/>
</dbReference>
<dbReference type="PANTHER" id="PTHR46590:SF1">
    <property type="entry name" value="PHOSPHATIDYLINOSITOL TRANSFER PROTEIN CSR1"/>
    <property type="match status" value="1"/>
</dbReference>
<protein>
    <submittedName>
        <fullName evidence="3">CRAL/TRIO</fullName>
    </submittedName>
</protein>
<dbReference type="Pfam" id="PF00650">
    <property type="entry name" value="CRAL_TRIO"/>
    <property type="match status" value="1"/>
</dbReference>
<dbReference type="Gene3D" id="3.40.525.10">
    <property type="entry name" value="CRAL-TRIO lipid binding domain"/>
    <property type="match status" value="1"/>
</dbReference>
<dbReference type="KEGG" id="glz:GLAREA_01891"/>
<feature type="compositionally biased region" description="Low complexity" evidence="1">
    <location>
        <begin position="252"/>
        <end position="268"/>
    </location>
</feature>
<dbReference type="InterPro" id="IPR001251">
    <property type="entry name" value="CRAL-TRIO_dom"/>
</dbReference>
<keyword evidence="4" id="KW-1185">Reference proteome</keyword>
<sequence>MPRARAANILRFGLHNRLTQPPRISPLCRKTNAVPQATFDPANSPTGRISYQRYSSHKPEGPEKSQYISQRHSNHQQSSRVSFARLEHSQAPRQLVHTFERAETGAHNPTEKNFSQDLLPLQSGYGTWGSLLIVSLVAGLAAYAFTGFQTGTEHTRTEDPAQQSPQYKEAVYFGDFDMSQENQVGRVGHLTAEEEEKLKELWVVTLEVFGVLDKAPPEVAGNENVDSDPADSKKPKKKRLGMFRRGNKDTDSTASGDSGSKAAAPGADANDKYGQTKEFHEAIASIPPETLRQTFWSMVKHDHPDALLLRFLRARKWDVNKALIMMISTMRWRAADVHVDDDIMKNGELTALADISGSDAAKKKMAEDFLAQMRMGKSFFHGTDKEGRPMCFVRARLHKQGEQSEESLERYTVFTIETGRMILTPPTDTACVVFDLTGFSMANMDYAPVKFMIKCFEANYPESLGVVLVHKAPWIFQGIWKIIRGWLDPVVASKVHFTNNEQEMEEFVPKSNILKELGGQEDWSYQYIEPTPGENDRMKDTATRDKLIAEREEVVKQYESATKNWIDSKDAVAAKEARLKLANTLRDGYWVLDPYVRARSYYDRVALIGPGGKPQFYPSRVAASAQAPLTNGAPKLETSAADLD</sequence>
<dbReference type="SUPFAM" id="SSF46938">
    <property type="entry name" value="CRAL/TRIO N-terminal domain"/>
    <property type="match status" value="1"/>
</dbReference>
<dbReference type="HOGENOM" id="CLU_016665_3_0_1"/>
<dbReference type="PROSITE" id="PS50191">
    <property type="entry name" value="CRAL_TRIO"/>
    <property type="match status" value="1"/>
</dbReference>
<feature type="domain" description="CRAL-TRIO" evidence="2">
    <location>
        <begin position="362"/>
        <end position="525"/>
    </location>
</feature>
<dbReference type="Proteomes" id="UP000016922">
    <property type="component" value="Unassembled WGS sequence"/>
</dbReference>
<dbReference type="GeneID" id="19460949"/>
<feature type="compositionally biased region" description="Polar residues" evidence="1">
    <location>
        <begin position="41"/>
        <end position="54"/>
    </location>
</feature>
<dbReference type="SMART" id="SM01100">
    <property type="entry name" value="CRAL_TRIO_N"/>
    <property type="match status" value="1"/>
</dbReference>